<dbReference type="PRINTS" id="PR01805">
    <property type="entry name" value="VACJLIPOPROT"/>
</dbReference>
<keyword evidence="2 3" id="KW-0732">Signal</keyword>
<comment type="caution">
    <text evidence="4">The sequence shown here is derived from an EMBL/GenBank/DDBJ whole genome shotgun (WGS) entry which is preliminary data.</text>
</comment>
<dbReference type="PANTHER" id="PTHR30035:SF3">
    <property type="entry name" value="INTERMEMBRANE PHOSPHOLIPID TRANSPORT SYSTEM LIPOPROTEIN MLAA"/>
    <property type="match status" value="1"/>
</dbReference>
<evidence type="ECO:0000313" key="4">
    <source>
        <dbReference type="EMBL" id="PZQ97880.1"/>
    </source>
</evidence>
<dbReference type="GO" id="GO:0016020">
    <property type="term" value="C:membrane"/>
    <property type="evidence" value="ECO:0007669"/>
    <property type="project" value="InterPro"/>
</dbReference>
<dbReference type="Proteomes" id="UP000248975">
    <property type="component" value="Unassembled WGS sequence"/>
</dbReference>
<accession>A0A2W5UIY8</accession>
<dbReference type="Pfam" id="PF04333">
    <property type="entry name" value="MlaA"/>
    <property type="match status" value="1"/>
</dbReference>
<protein>
    <submittedName>
        <fullName evidence="4">VacJ lipoprotein</fullName>
    </submittedName>
</protein>
<dbReference type="GO" id="GO:0120010">
    <property type="term" value="P:intermembrane phospholipid transfer"/>
    <property type="evidence" value="ECO:0007669"/>
    <property type="project" value="TreeGrafter"/>
</dbReference>
<evidence type="ECO:0000256" key="2">
    <source>
        <dbReference type="ARBA" id="ARBA00022729"/>
    </source>
</evidence>
<organism evidence="4 5">
    <name type="scientific">Cereibacter sphaeroides</name>
    <name type="common">Rhodobacter sphaeroides</name>
    <dbReference type="NCBI Taxonomy" id="1063"/>
    <lineage>
        <taxon>Bacteria</taxon>
        <taxon>Pseudomonadati</taxon>
        <taxon>Pseudomonadota</taxon>
        <taxon>Alphaproteobacteria</taxon>
        <taxon>Rhodobacterales</taxon>
        <taxon>Paracoccaceae</taxon>
        <taxon>Cereibacter</taxon>
    </lineage>
</organism>
<dbReference type="PANTHER" id="PTHR30035">
    <property type="entry name" value="LIPOPROTEIN VACJ-RELATED"/>
    <property type="match status" value="1"/>
</dbReference>
<feature type="signal peptide" evidence="3">
    <location>
        <begin position="1"/>
        <end position="32"/>
    </location>
</feature>
<gene>
    <name evidence="4" type="ORF">DI533_12085</name>
</gene>
<evidence type="ECO:0000313" key="5">
    <source>
        <dbReference type="Proteomes" id="UP000248975"/>
    </source>
</evidence>
<reference evidence="4 5" key="1">
    <citation type="submission" date="2017-08" db="EMBL/GenBank/DDBJ databases">
        <title>Infants hospitalized years apart are colonized by the same room-sourced microbial strains.</title>
        <authorList>
            <person name="Brooks B."/>
            <person name="Olm M.R."/>
            <person name="Firek B.A."/>
            <person name="Baker R."/>
            <person name="Thomas B.C."/>
            <person name="Morowitz M.J."/>
            <person name="Banfield J.F."/>
        </authorList>
    </citation>
    <scope>NUCLEOTIDE SEQUENCE [LARGE SCALE GENOMIC DNA]</scope>
    <source>
        <strain evidence="4">S2_003_000_R2_11</strain>
    </source>
</reference>
<sequence>MSFANPSRQLSNSRGRSTILAMLVSLSLVVGCAPPPAPQGINDPNEAMNRKFHEFNKGFDTYIVRPSAFGYGGAAPGPIRNGIQNFALNLGTPSDIVNGLLQGRIGNAAQNTLRFAVNTTVGLGGLFDPATILGVTAKPTDFGETLHVWGVGEGRYLDLPLIGPTTSRDVVGIGVDLVFDPMRFALPTAEANASTAIQILAGLGRRYRYTETIDSVLYQSADSYTQLRILYLENRRYELGQTKEDDNFVDPYEDPYAQ</sequence>
<dbReference type="EMBL" id="QFQS01000002">
    <property type="protein sequence ID" value="PZQ97880.1"/>
    <property type="molecule type" value="Genomic_DNA"/>
</dbReference>
<comment type="similarity">
    <text evidence="1">Belongs to the MlaA family.</text>
</comment>
<evidence type="ECO:0000256" key="3">
    <source>
        <dbReference type="SAM" id="SignalP"/>
    </source>
</evidence>
<keyword evidence="4" id="KW-0449">Lipoprotein</keyword>
<evidence type="ECO:0000256" key="1">
    <source>
        <dbReference type="ARBA" id="ARBA00010634"/>
    </source>
</evidence>
<proteinExistence type="inferred from homology"/>
<name>A0A2W5UIY8_CERSP</name>
<dbReference type="AlphaFoldDB" id="A0A2W5UIY8"/>
<feature type="chain" id="PRO_5016051549" evidence="3">
    <location>
        <begin position="33"/>
        <end position="258"/>
    </location>
</feature>
<dbReference type="InterPro" id="IPR007428">
    <property type="entry name" value="MlaA"/>
</dbReference>